<sequence>MRSRIRALRLFLAVSSCISRSEQRKDPLKDFCRIFGHQTTVVDRRMIVDGGLVNFAPLSASSLNYSSTWMRSGDLNNTNEGFPKYVTVTKNESVPSVHGGVLWADATNKQVYMYGGEFGDGQPQDFQLWFYDLEYDSWNTTSPSGSNVQRAAWGAGAGATDQAKAIGYYYGGYLTNASVPGYGAQTPLSNMVVYDMIENSFRNQSGPDNTPRAEGVMQYVPVGDAGLLVYFGGLEFPNGGSSRGPQEILVYSIGDDLWYRQTATGDIPEQRRRFCAGLAHAQDRSSFNIYLYGGASIGDGVGFGDVYVLSLPSFTWIKFWPRPEDGVGATFPHHSLSCDVVGNSQMIIMGGHFPNMTNDCDMPMVYGQHGLDLGKNNPLGAKWASYNPNLTTYQVPTEIARTIGGGPTGGATVTTPVAGFRERDLQVQFAREYNPSSRTPTRHLPLETGEPAPEPEGPSRRAVIGGAVGGSLGALLVVGGMGFFLFRRRLRNRVYGVQQLQSRDDQPVSEIPSHPRDRLRLYTNVPAQPIQHSHSQSQIQSSGSPPSEWSSQWGSPVPEYYGPSPQQGGQGDFSDTKHASLMQPPQELPPCPEPQELPCTGPKGTGLPCSPSPHVRSKSKSGTSNPVAARKASKSATSLPKS</sequence>
<protein>
    <recommendedName>
        <fullName evidence="8">Galactose oxidase</fullName>
    </recommendedName>
</protein>
<evidence type="ECO:0000256" key="4">
    <source>
        <dbReference type="SAM" id="Phobius"/>
    </source>
</evidence>
<dbReference type="GO" id="GO:0019760">
    <property type="term" value="P:glucosinolate metabolic process"/>
    <property type="evidence" value="ECO:0007669"/>
    <property type="project" value="UniProtKB-ARBA"/>
</dbReference>
<dbReference type="SUPFAM" id="SSF50965">
    <property type="entry name" value="Galactose oxidase, central domain"/>
    <property type="match status" value="1"/>
</dbReference>
<reference evidence="6" key="1">
    <citation type="journal article" date="2020" name="Stud. Mycol.">
        <title>101 Dothideomycetes genomes: a test case for predicting lifestyles and emergence of pathogens.</title>
        <authorList>
            <person name="Haridas S."/>
            <person name="Albert R."/>
            <person name="Binder M."/>
            <person name="Bloem J."/>
            <person name="Labutti K."/>
            <person name="Salamov A."/>
            <person name="Andreopoulos B."/>
            <person name="Baker S."/>
            <person name="Barry K."/>
            <person name="Bills G."/>
            <person name="Bluhm B."/>
            <person name="Cannon C."/>
            <person name="Castanera R."/>
            <person name="Culley D."/>
            <person name="Daum C."/>
            <person name="Ezra D."/>
            <person name="Gonzalez J."/>
            <person name="Henrissat B."/>
            <person name="Kuo A."/>
            <person name="Liang C."/>
            <person name="Lipzen A."/>
            <person name="Lutzoni F."/>
            <person name="Magnuson J."/>
            <person name="Mondo S."/>
            <person name="Nolan M."/>
            <person name="Ohm R."/>
            <person name="Pangilinan J."/>
            <person name="Park H.-J."/>
            <person name="Ramirez L."/>
            <person name="Alfaro M."/>
            <person name="Sun H."/>
            <person name="Tritt A."/>
            <person name="Yoshinaga Y."/>
            <person name="Zwiers L.-H."/>
            <person name="Turgeon B."/>
            <person name="Goodwin S."/>
            <person name="Spatafora J."/>
            <person name="Crous P."/>
            <person name="Grigoriev I."/>
        </authorList>
    </citation>
    <scope>NUCLEOTIDE SEQUENCE</scope>
    <source>
        <strain evidence="6">CBS 379.55</strain>
    </source>
</reference>
<dbReference type="Gene3D" id="2.120.10.80">
    <property type="entry name" value="Kelch-type beta propeller"/>
    <property type="match status" value="2"/>
</dbReference>
<evidence type="ECO:0000256" key="5">
    <source>
        <dbReference type="SAM" id="SignalP"/>
    </source>
</evidence>
<feature type="compositionally biased region" description="Pro residues" evidence="3">
    <location>
        <begin position="586"/>
        <end position="595"/>
    </location>
</feature>
<dbReference type="RefSeq" id="XP_033658938.1">
    <property type="nucleotide sequence ID" value="XM_033801865.1"/>
</dbReference>
<feature type="signal peptide" evidence="5">
    <location>
        <begin position="1"/>
        <end position="23"/>
    </location>
</feature>
<keyword evidence="2" id="KW-0408">Iron</keyword>
<dbReference type="PANTHER" id="PTHR47435">
    <property type="entry name" value="KELCH REPEAT PROTEIN (AFU_ORTHOLOGUE AFUA_5G12780)"/>
    <property type="match status" value="1"/>
</dbReference>
<feature type="transmembrane region" description="Helical" evidence="4">
    <location>
        <begin position="462"/>
        <end position="486"/>
    </location>
</feature>
<dbReference type="AlphaFoldDB" id="A0A6A6JXQ4"/>
<proteinExistence type="predicted"/>
<feature type="compositionally biased region" description="Low complexity" evidence="3">
    <location>
        <begin position="529"/>
        <end position="555"/>
    </location>
</feature>
<evidence type="ECO:0000256" key="3">
    <source>
        <dbReference type="SAM" id="MobiDB-lite"/>
    </source>
</evidence>
<evidence type="ECO:0008006" key="8">
    <source>
        <dbReference type="Google" id="ProtNLM"/>
    </source>
</evidence>
<evidence type="ECO:0000256" key="1">
    <source>
        <dbReference type="ARBA" id="ARBA00022737"/>
    </source>
</evidence>
<keyword evidence="4" id="KW-0472">Membrane</keyword>
<dbReference type="GeneID" id="54555040"/>
<accession>A0A6A6JXQ4</accession>
<keyword evidence="4" id="KW-0812">Transmembrane</keyword>
<evidence type="ECO:0000256" key="2">
    <source>
        <dbReference type="ARBA" id="ARBA00023004"/>
    </source>
</evidence>
<dbReference type="EMBL" id="ML986484">
    <property type="protein sequence ID" value="KAF2281401.1"/>
    <property type="molecule type" value="Genomic_DNA"/>
</dbReference>
<keyword evidence="1" id="KW-0677">Repeat</keyword>
<feature type="region of interest" description="Disordered" evidence="3">
    <location>
        <begin position="431"/>
        <end position="459"/>
    </location>
</feature>
<keyword evidence="4" id="KW-1133">Transmembrane helix</keyword>
<dbReference type="InterPro" id="IPR011043">
    <property type="entry name" value="Gal_Oxase/kelch_b-propeller"/>
</dbReference>
<evidence type="ECO:0000313" key="6">
    <source>
        <dbReference type="EMBL" id="KAF2281401.1"/>
    </source>
</evidence>
<feature type="region of interest" description="Disordered" evidence="3">
    <location>
        <begin position="529"/>
        <end position="642"/>
    </location>
</feature>
<keyword evidence="5" id="KW-0732">Signal</keyword>
<dbReference type="Proteomes" id="UP000800097">
    <property type="component" value="Unassembled WGS sequence"/>
</dbReference>
<organism evidence="6 7">
    <name type="scientific">Westerdykella ornata</name>
    <dbReference type="NCBI Taxonomy" id="318751"/>
    <lineage>
        <taxon>Eukaryota</taxon>
        <taxon>Fungi</taxon>
        <taxon>Dikarya</taxon>
        <taxon>Ascomycota</taxon>
        <taxon>Pezizomycotina</taxon>
        <taxon>Dothideomycetes</taxon>
        <taxon>Pleosporomycetidae</taxon>
        <taxon>Pleosporales</taxon>
        <taxon>Sporormiaceae</taxon>
        <taxon>Westerdykella</taxon>
    </lineage>
</organism>
<name>A0A6A6JXQ4_WESOR</name>
<gene>
    <name evidence="6" type="ORF">EI97DRAFT_472800</name>
</gene>
<dbReference type="InterPro" id="IPR015915">
    <property type="entry name" value="Kelch-typ_b-propeller"/>
</dbReference>
<feature type="chain" id="PRO_5025446993" description="Galactose oxidase" evidence="5">
    <location>
        <begin position="24"/>
        <end position="642"/>
    </location>
</feature>
<evidence type="ECO:0000313" key="7">
    <source>
        <dbReference type="Proteomes" id="UP000800097"/>
    </source>
</evidence>
<keyword evidence="7" id="KW-1185">Reference proteome</keyword>
<dbReference type="PANTHER" id="PTHR47435:SF4">
    <property type="entry name" value="KELCH REPEAT PROTEIN (AFU_ORTHOLOGUE AFUA_5G12780)"/>
    <property type="match status" value="1"/>
</dbReference>
<dbReference type="OrthoDB" id="10251809at2759"/>